<evidence type="ECO:0000256" key="9">
    <source>
        <dbReference type="ARBA" id="ARBA00023136"/>
    </source>
</evidence>
<evidence type="ECO:0000256" key="10">
    <source>
        <dbReference type="ARBA" id="ARBA00044501"/>
    </source>
</evidence>
<dbReference type="GO" id="GO:0046872">
    <property type="term" value="F:metal ion binding"/>
    <property type="evidence" value="ECO:0007669"/>
    <property type="project" value="UniProtKB-KW"/>
</dbReference>
<dbReference type="InterPro" id="IPR003780">
    <property type="entry name" value="COX15/CtaA_fam"/>
</dbReference>
<feature type="transmembrane region" description="Helical" evidence="12">
    <location>
        <begin position="122"/>
        <end position="140"/>
    </location>
</feature>
<dbReference type="GO" id="GO:0005743">
    <property type="term" value="C:mitochondrial inner membrane"/>
    <property type="evidence" value="ECO:0007669"/>
    <property type="project" value="TreeGrafter"/>
</dbReference>
<organism evidence="13">
    <name type="scientific">hydrothermal vent metagenome</name>
    <dbReference type="NCBI Taxonomy" id="652676"/>
    <lineage>
        <taxon>unclassified sequences</taxon>
        <taxon>metagenomes</taxon>
        <taxon>ecological metagenomes</taxon>
    </lineage>
</organism>
<dbReference type="GO" id="GO:0120547">
    <property type="term" value="F:heme A synthase activity"/>
    <property type="evidence" value="ECO:0007669"/>
    <property type="project" value="UniProtKB-EC"/>
</dbReference>
<dbReference type="PANTHER" id="PTHR23289">
    <property type="entry name" value="CYTOCHROME C OXIDASE ASSEMBLY PROTEIN COX15"/>
    <property type="match status" value="1"/>
</dbReference>
<proteinExistence type="inferred from homology"/>
<evidence type="ECO:0000256" key="8">
    <source>
        <dbReference type="ARBA" id="ARBA00023133"/>
    </source>
</evidence>
<feature type="transmembrane region" description="Helical" evidence="12">
    <location>
        <begin position="36"/>
        <end position="57"/>
    </location>
</feature>
<dbReference type="HAMAP" id="MF_01665">
    <property type="entry name" value="HemeA_synth_type2"/>
    <property type="match status" value="1"/>
</dbReference>
<dbReference type="InterPro" id="IPR023754">
    <property type="entry name" value="HemeA_Synthase_type2"/>
</dbReference>
<feature type="transmembrane region" description="Helical" evidence="12">
    <location>
        <begin position="289"/>
        <end position="306"/>
    </location>
</feature>
<keyword evidence="4" id="KW-0479">Metal-binding</keyword>
<evidence type="ECO:0000256" key="4">
    <source>
        <dbReference type="ARBA" id="ARBA00022723"/>
    </source>
</evidence>
<dbReference type="GO" id="GO:0006784">
    <property type="term" value="P:heme A biosynthetic process"/>
    <property type="evidence" value="ECO:0007669"/>
    <property type="project" value="InterPro"/>
</dbReference>
<keyword evidence="3 12" id="KW-0812">Transmembrane</keyword>
<reference evidence="13" key="1">
    <citation type="submission" date="2018-06" db="EMBL/GenBank/DDBJ databases">
        <authorList>
            <person name="Zhirakovskaya E."/>
        </authorList>
    </citation>
    <scope>NUCLEOTIDE SEQUENCE</scope>
</reference>
<protein>
    <submittedName>
        <fullName evidence="13">Heme A synthase, cytochrome oxidase biogenesis protein Cox15-CtaA</fullName>
    </submittedName>
</protein>
<comment type="cofactor">
    <cofactor evidence="1">
        <name>heme b</name>
        <dbReference type="ChEBI" id="CHEBI:60344"/>
    </cofactor>
</comment>
<feature type="transmembrane region" description="Helical" evidence="12">
    <location>
        <begin position="152"/>
        <end position="169"/>
    </location>
</feature>
<evidence type="ECO:0000256" key="1">
    <source>
        <dbReference type="ARBA" id="ARBA00001970"/>
    </source>
</evidence>
<evidence type="ECO:0000256" key="3">
    <source>
        <dbReference type="ARBA" id="ARBA00022692"/>
    </source>
</evidence>
<evidence type="ECO:0000256" key="2">
    <source>
        <dbReference type="ARBA" id="ARBA00004141"/>
    </source>
</evidence>
<name>A0A3B1B8R5_9ZZZZ</name>
<evidence type="ECO:0000256" key="12">
    <source>
        <dbReference type="SAM" id="Phobius"/>
    </source>
</evidence>
<keyword evidence="7" id="KW-0408">Iron</keyword>
<dbReference type="EMBL" id="UOFX01000035">
    <property type="protein sequence ID" value="VAX08384.1"/>
    <property type="molecule type" value="Genomic_DNA"/>
</dbReference>
<dbReference type="Pfam" id="PF02628">
    <property type="entry name" value="COX15-CtaA"/>
    <property type="match status" value="1"/>
</dbReference>
<evidence type="ECO:0000256" key="11">
    <source>
        <dbReference type="ARBA" id="ARBA00048044"/>
    </source>
</evidence>
<keyword evidence="8" id="KW-0350">Heme biosynthesis</keyword>
<feature type="transmembrane region" description="Helical" evidence="12">
    <location>
        <begin position="189"/>
        <end position="208"/>
    </location>
</feature>
<keyword evidence="6" id="KW-0560">Oxidoreductase</keyword>
<keyword evidence="5 12" id="KW-1133">Transmembrane helix</keyword>
<comment type="pathway">
    <text evidence="10">Porphyrin-containing compound metabolism; heme A biosynthesis; heme A from heme O: step 1/1.</text>
</comment>
<comment type="subcellular location">
    <subcellularLocation>
        <location evidence="2">Membrane</location>
        <topology evidence="2">Multi-pass membrane protein</topology>
    </subcellularLocation>
</comment>
<feature type="transmembrane region" description="Helical" evidence="12">
    <location>
        <begin position="318"/>
        <end position="344"/>
    </location>
</feature>
<comment type="catalytic activity">
    <reaction evidence="11">
        <text>Fe(II)-heme o + 2 A + H2O = Fe(II)-heme a + 2 AH2</text>
        <dbReference type="Rhea" id="RHEA:63388"/>
        <dbReference type="ChEBI" id="CHEBI:13193"/>
        <dbReference type="ChEBI" id="CHEBI:15377"/>
        <dbReference type="ChEBI" id="CHEBI:17499"/>
        <dbReference type="ChEBI" id="CHEBI:60530"/>
        <dbReference type="ChEBI" id="CHEBI:61715"/>
        <dbReference type="EC" id="1.17.99.9"/>
    </reaction>
    <physiologicalReaction direction="left-to-right" evidence="11">
        <dbReference type="Rhea" id="RHEA:63389"/>
    </physiologicalReaction>
</comment>
<evidence type="ECO:0000313" key="13">
    <source>
        <dbReference type="EMBL" id="VAX08384.1"/>
    </source>
</evidence>
<accession>A0A3B1B8R5</accession>
<keyword evidence="9 12" id="KW-0472">Membrane</keyword>
<dbReference type="GO" id="GO:0016653">
    <property type="term" value="F:oxidoreductase activity, acting on NAD(P)H, heme protein as acceptor"/>
    <property type="evidence" value="ECO:0007669"/>
    <property type="project" value="TreeGrafter"/>
</dbReference>
<dbReference type="AlphaFoldDB" id="A0A3B1B8R5"/>
<evidence type="ECO:0000256" key="6">
    <source>
        <dbReference type="ARBA" id="ARBA00023002"/>
    </source>
</evidence>
<evidence type="ECO:0000256" key="5">
    <source>
        <dbReference type="ARBA" id="ARBA00022989"/>
    </source>
</evidence>
<feature type="transmembrane region" description="Helical" evidence="12">
    <location>
        <begin position="229"/>
        <end position="251"/>
    </location>
</feature>
<evidence type="ECO:0000256" key="7">
    <source>
        <dbReference type="ARBA" id="ARBA00023004"/>
    </source>
</evidence>
<dbReference type="PANTHER" id="PTHR23289:SF2">
    <property type="entry name" value="CYTOCHROME C OXIDASE ASSEMBLY PROTEIN COX15 HOMOLOG"/>
    <property type="match status" value="1"/>
</dbReference>
<gene>
    <name evidence="13" type="ORF">MNBD_GAMMA26-556</name>
</gene>
<sequence length="373" mass="41902">MLAYPNIFDNISILYTASTLPRAIQYMTEHTPSQHLLAIWLFACCGILFAMILLGGVTRLTGSGLSMVQWNPIFGILPPLTQAEWDTVFQLYQQSPEFKAYNFLMDIEGFKSIFWFEYAHRILGRIIGVIFLLGILLFLAKRMIDKTMLIKLVSMFVLGGMQGVLGWYMVQSGLIDVPHVSQYRLTAHFGLAVLIYGYMFWVALGLYFPRDASPVTAKSRRQLLLFSRVICGLVFITLLSGGFVAGLKAGFAYNTFPLMDGQIIPDGILRIEPAWKNFFENVTTVQFDHRVLATMLFLLIPTFWWLSRQVELPPRAHLGTHLLLGALFLQVALGISTILSHVYIPLASAHQGGSLLLLMAALFVTHQLSDDLS</sequence>